<accession>A0A6A4Z8N5</accession>
<name>A0A6A4Z8N5_9STRA</name>
<gene>
    <name evidence="1" type="ORF">As57867_005962</name>
</gene>
<dbReference type="EMBL" id="VJMH01002281">
    <property type="protein sequence ID" value="KAF0709351.1"/>
    <property type="molecule type" value="Genomic_DNA"/>
</dbReference>
<dbReference type="AlphaFoldDB" id="A0A6A4Z8N5"/>
<reference evidence="1" key="1">
    <citation type="submission" date="2019-06" db="EMBL/GenBank/DDBJ databases">
        <title>Genomics analysis of Aphanomyces spp. identifies a new class of oomycete effector associated with host adaptation.</title>
        <authorList>
            <person name="Gaulin E."/>
        </authorList>
    </citation>
    <scope>NUCLEOTIDE SEQUENCE</scope>
    <source>
        <strain evidence="1">CBS 578.67</strain>
    </source>
</reference>
<evidence type="ECO:0000313" key="1">
    <source>
        <dbReference type="EMBL" id="KAF0709351.1"/>
    </source>
</evidence>
<feature type="non-terminal residue" evidence="1">
    <location>
        <position position="1"/>
    </location>
</feature>
<protein>
    <submittedName>
        <fullName evidence="1">Uncharacterized protein</fullName>
    </submittedName>
</protein>
<sequence length="317" mass="34482">VVYVQPTVVRPIVYQPVGYIYHPYYYYQPYYVARPYVYIPSTYWASNTCYQTACYADYDRCLSTFGDGCFCYPGLLRCMKSSCYSSNAYWQPIYDQCQQSQNIPTRCVVSCVPAPYPLAPTGNQALLPGVVTIATGNNGTSNTTITRPTADTVVVQYSVVAMVLIQGMNSSAIPDTEYDFAGAVATSLAPTNATTQRDNVTLSYRDVIINNTAFAEVTIGVVVPSAAAMNATDMLFQSMMYGNVTNGTLGQTLKAANVLFNETQLSFDTIRSNAFVGPDPALVNTTGSPWMYPPRSASEQTIASVVVVALVALCNLL</sequence>
<comment type="caution">
    <text evidence="1">The sequence shown here is derived from an EMBL/GenBank/DDBJ whole genome shotgun (WGS) entry which is preliminary data.</text>
</comment>
<proteinExistence type="predicted"/>
<dbReference type="OrthoDB" id="77922at2759"/>
<organism evidence="1">
    <name type="scientific">Aphanomyces stellatus</name>
    <dbReference type="NCBI Taxonomy" id="120398"/>
    <lineage>
        <taxon>Eukaryota</taxon>
        <taxon>Sar</taxon>
        <taxon>Stramenopiles</taxon>
        <taxon>Oomycota</taxon>
        <taxon>Saprolegniomycetes</taxon>
        <taxon>Saprolegniales</taxon>
        <taxon>Verrucalvaceae</taxon>
        <taxon>Aphanomyces</taxon>
    </lineage>
</organism>